<dbReference type="InterPro" id="IPR000843">
    <property type="entry name" value="HTH_LacI"/>
</dbReference>
<dbReference type="RefSeq" id="WP_136829510.1">
    <property type="nucleotide sequence ID" value="NZ_SWBM01000001.1"/>
</dbReference>
<gene>
    <name evidence="5" type="ORF">FA727_04470</name>
</gene>
<name>A0A4U1DB41_9BACI</name>
<dbReference type="PROSITE" id="PS00356">
    <property type="entry name" value="HTH_LACI_1"/>
    <property type="match status" value="1"/>
</dbReference>
<dbReference type="Proteomes" id="UP000307756">
    <property type="component" value="Unassembled WGS sequence"/>
</dbReference>
<dbReference type="Pfam" id="PF00356">
    <property type="entry name" value="LacI"/>
    <property type="match status" value="1"/>
</dbReference>
<comment type="caution">
    <text evidence="5">The sequence shown here is derived from an EMBL/GenBank/DDBJ whole genome shotgun (WGS) entry which is preliminary data.</text>
</comment>
<dbReference type="Pfam" id="PF00532">
    <property type="entry name" value="Peripla_BP_1"/>
    <property type="match status" value="1"/>
</dbReference>
<evidence type="ECO:0000256" key="2">
    <source>
        <dbReference type="ARBA" id="ARBA00023125"/>
    </source>
</evidence>
<keyword evidence="1" id="KW-0805">Transcription regulation</keyword>
<dbReference type="AlphaFoldDB" id="A0A4U1DB41"/>
<dbReference type="SUPFAM" id="SSF53822">
    <property type="entry name" value="Periplasmic binding protein-like I"/>
    <property type="match status" value="1"/>
</dbReference>
<sequence length="319" mass="36080">MTNIKDLAKMAGVSVTTVSRVLNEHPYVSEKKRMAVLEAIKATNYHKNINAVHLSKGNTLLMGVVLPFTGHPYFASLLKGIARIALEHDYKLVLFQTDYLESRELDALLMLKEKQIDSLIICSRACSLATIEEHLHYGSIVLCENIKREQISTTFVNHYSVFFEALEYLYQKGHQKIGYCIGRRSGSSSKKREQAYKDFLVKYDLHFRPEYIMDNCLYVEDAEKIIKELKTMEVPPTALLVTNDQIAAGVVTCCHNEGIAIPDELAIIGFDNQPIAKMMNITTIDIPHEQMGENLFLQAVGEEISHTEVKVKLIERGTV</sequence>
<dbReference type="InterPro" id="IPR028082">
    <property type="entry name" value="Peripla_BP_I"/>
</dbReference>
<dbReference type="GO" id="GO:0003700">
    <property type="term" value="F:DNA-binding transcription factor activity"/>
    <property type="evidence" value="ECO:0007669"/>
    <property type="project" value="TreeGrafter"/>
</dbReference>
<evidence type="ECO:0000313" key="5">
    <source>
        <dbReference type="EMBL" id="TKC18817.1"/>
    </source>
</evidence>
<keyword evidence="6" id="KW-1185">Reference proteome</keyword>
<keyword evidence="3" id="KW-0804">Transcription</keyword>
<evidence type="ECO:0000256" key="3">
    <source>
        <dbReference type="ARBA" id="ARBA00023163"/>
    </source>
</evidence>
<dbReference type="InterPro" id="IPR001761">
    <property type="entry name" value="Peripla_BP/Lac1_sug-bd_dom"/>
</dbReference>
<feature type="domain" description="HTH lacI-type" evidence="4">
    <location>
        <begin position="2"/>
        <end position="56"/>
    </location>
</feature>
<dbReference type="PRINTS" id="PR00036">
    <property type="entry name" value="HTHLACI"/>
</dbReference>
<proteinExistence type="predicted"/>
<organism evidence="5 6">
    <name type="scientific">Robertmurraya kyonggiensis</name>
    <dbReference type="NCBI Taxonomy" id="1037680"/>
    <lineage>
        <taxon>Bacteria</taxon>
        <taxon>Bacillati</taxon>
        <taxon>Bacillota</taxon>
        <taxon>Bacilli</taxon>
        <taxon>Bacillales</taxon>
        <taxon>Bacillaceae</taxon>
        <taxon>Robertmurraya</taxon>
    </lineage>
</organism>
<dbReference type="SMART" id="SM00354">
    <property type="entry name" value="HTH_LACI"/>
    <property type="match status" value="1"/>
</dbReference>
<dbReference type="OrthoDB" id="9798934at2"/>
<dbReference type="Gene3D" id="3.40.50.2300">
    <property type="match status" value="2"/>
</dbReference>
<dbReference type="EMBL" id="SWBM01000001">
    <property type="protein sequence ID" value="TKC18817.1"/>
    <property type="molecule type" value="Genomic_DNA"/>
</dbReference>
<dbReference type="Gene3D" id="1.10.260.40">
    <property type="entry name" value="lambda repressor-like DNA-binding domains"/>
    <property type="match status" value="1"/>
</dbReference>
<protein>
    <submittedName>
        <fullName evidence="5">LacI family DNA-binding transcriptional regulator</fullName>
    </submittedName>
</protein>
<dbReference type="PROSITE" id="PS50932">
    <property type="entry name" value="HTH_LACI_2"/>
    <property type="match status" value="1"/>
</dbReference>
<reference evidence="5 6" key="1">
    <citation type="journal article" date="2011" name="J. Microbiol.">
        <title>Bacillus kyonggiensis sp. nov., isolated from soil of a lettuce field.</title>
        <authorList>
            <person name="Dong K."/>
            <person name="Lee S."/>
        </authorList>
    </citation>
    <scope>NUCLEOTIDE SEQUENCE [LARGE SCALE GENOMIC DNA]</scope>
    <source>
        <strain evidence="5 6">NB22</strain>
    </source>
</reference>
<dbReference type="PANTHER" id="PTHR30146">
    <property type="entry name" value="LACI-RELATED TRANSCRIPTIONAL REPRESSOR"/>
    <property type="match status" value="1"/>
</dbReference>
<dbReference type="GO" id="GO:0000976">
    <property type="term" value="F:transcription cis-regulatory region binding"/>
    <property type="evidence" value="ECO:0007669"/>
    <property type="project" value="TreeGrafter"/>
</dbReference>
<dbReference type="SUPFAM" id="SSF47413">
    <property type="entry name" value="lambda repressor-like DNA-binding domains"/>
    <property type="match status" value="1"/>
</dbReference>
<dbReference type="CDD" id="cd01392">
    <property type="entry name" value="HTH_LacI"/>
    <property type="match status" value="1"/>
</dbReference>
<dbReference type="PANTHER" id="PTHR30146:SF105">
    <property type="entry name" value="CATABOLITE CONTROL PROTEIN B"/>
    <property type="match status" value="1"/>
</dbReference>
<dbReference type="InterPro" id="IPR010982">
    <property type="entry name" value="Lambda_DNA-bd_dom_sf"/>
</dbReference>
<evidence type="ECO:0000313" key="6">
    <source>
        <dbReference type="Proteomes" id="UP000307756"/>
    </source>
</evidence>
<dbReference type="CDD" id="cd06286">
    <property type="entry name" value="PBP1_CcpB-like"/>
    <property type="match status" value="1"/>
</dbReference>
<evidence type="ECO:0000259" key="4">
    <source>
        <dbReference type="PROSITE" id="PS50932"/>
    </source>
</evidence>
<accession>A0A4U1DB41</accession>
<evidence type="ECO:0000256" key="1">
    <source>
        <dbReference type="ARBA" id="ARBA00023015"/>
    </source>
</evidence>
<keyword evidence="2 5" id="KW-0238">DNA-binding</keyword>